<dbReference type="OrthoDB" id="1156513at2"/>
<name>A0A023BTR2_9FLAO</name>
<accession>A0A023BTR2</accession>
<keyword evidence="2" id="KW-1185">Reference proteome</keyword>
<dbReference type="RefSeq" id="WP_034242107.1">
    <property type="nucleotide sequence ID" value="NZ_AQRA01000005.1"/>
</dbReference>
<gene>
    <name evidence="1" type="ORF">ATO12_15800</name>
</gene>
<proteinExistence type="predicted"/>
<reference evidence="1 2" key="1">
    <citation type="submission" date="2014-04" db="EMBL/GenBank/DDBJ databases">
        <title>Aquimarina sp. 22II-S11-z7 Genome Sequencing.</title>
        <authorList>
            <person name="Lai Q."/>
        </authorList>
    </citation>
    <scope>NUCLEOTIDE SEQUENCE [LARGE SCALE GENOMIC DNA]</scope>
    <source>
        <strain evidence="1 2">22II-S11-z7</strain>
    </source>
</reference>
<sequence length="317" mass="36327">MFNRIAFYIFLLILSVSCKDQEQKKHVPPVIDREKIDAAFGKHISAIMLNHLYIVLDSLSYSSLTKDTGWGKTYGALDKGLPSFAPIDNNTPMCYLRGHKHYIEILGPDNIFNEPVGKSGVGFTLENNDEHFHLGVKPKLKVENTRFLNATKTVDMELSNQKETWFKAFYTPSPGTALHTWYAFYNPIFLDSLYQKHHPFYSREAFLEPNYANQKLFNSIKSIAMTCTTDDYIRITQELYHLGCKLLEKDGHMLSIDGGDIIIKITASNEVEYSQITQIRCHLNRSDDSVTNLGNVTIINKGKESIWNFDNLHKNNF</sequence>
<evidence type="ECO:0000313" key="2">
    <source>
        <dbReference type="Proteomes" id="UP000023541"/>
    </source>
</evidence>
<dbReference type="Pfam" id="PF19147">
    <property type="entry name" value="DUF5829"/>
    <property type="match status" value="1"/>
</dbReference>
<evidence type="ECO:0000313" key="1">
    <source>
        <dbReference type="EMBL" id="EZH73402.1"/>
    </source>
</evidence>
<protein>
    <submittedName>
        <fullName evidence="1">Uncharacterized protein</fullName>
    </submittedName>
</protein>
<dbReference type="EMBL" id="AQRA01000005">
    <property type="protein sequence ID" value="EZH73402.1"/>
    <property type="molecule type" value="Genomic_DNA"/>
</dbReference>
<dbReference type="AlphaFoldDB" id="A0A023BTR2"/>
<dbReference type="Proteomes" id="UP000023541">
    <property type="component" value="Unassembled WGS sequence"/>
</dbReference>
<dbReference type="eggNOG" id="ENOG5032V3R">
    <property type="taxonomic scope" value="Bacteria"/>
</dbReference>
<dbReference type="InterPro" id="IPR043869">
    <property type="entry name" value="DUF5829"/>
</dbReference>
<dbReference type="PROSITE" id="PS51257">
    <property type="entry name" value="PROKAR_LIPOPROTEIN"/>
    <property type="match status" value="1"/>
</dbReference>
<organism evidence="1 2">
    <name type="scientific">Aquimarina atlantica</name>
    <dbReference type="NCBI Taxonomy" id="1317122"/>
    <lineage>
        <taxon>Bacteria</taxon>
        <taxon>Pseudomonadati</taxon>
        <taxon>Bacteroidota</taxon>
        <taxon>Flavobacteriia</taxon>
        <taxon>Flavobacteriales</taxon>
        <taxon>Flavobacteriaceae</taxon>
        <taxon>Aquimarina</taxon>
    </lineage>
</organism>
<dbReference type="STRING" id="1317122.ATO12_15800"/>
<comment type="caution">
    <text evidence="1">The sequence shown here is derived from an EMBL/GenBank/DDBJ whole genome shotgun (WGS) entry which is preliminary data.</text>
</comment>